<name>A0A172T2B1_FERPE</name>
<dbReference type="KEGG" id="fng:JM64_03325"/>
<dbReference type="GO" id="GO:0006364">
    <property type="term" value="P:rRNA processing"/>
    <property type="evidence" value="ECO:0007669"/>
    <property type="project" value="InterPro"/>
</dbReference>
<dbReference type="InterPro" id="IPR012337">
    <property type="entry name" value="RNaseH-like_sf"/>
</dbReference>
<dbReference type="InterPro" id="IPR005227">
    <property type="entry name" value="YqgF"/>
</dbReference>
<keyword evidence="4" id="KW-0378">Hydrolase</keyword>
<dbReference type="EMBL" id="DSZT01000189">
    <property type="protein sequence ID" value="HGU42443.1"/>
    <property type="molecule type" value="Genomic_DNA"/>
</dbReference>
<reference evidence="7" key="2">
    <citation type="journal article" date="2020" name="mSystems">
        <title>Genome- and Community-Level Interaction Insights into Carbon Utilization and Element Cycling Functions of Hydrothermarchaeota in Hydrothermal Sediment.</title>
        <authorList>
            <person name="Zhou Z."/>
            <person name="Liu Y."/>
            <person name="Xu W."/>
            <person name="Pan J."/>
            <person name="Luo Z.H."/>
            <person name="Li M."/>
        </authorList>
    </citation>
    <scope>NUCLEOTIDE SEQUENCE [LARGE SCALE GENOMIC DNA]</scope>
    <source>
        <strain evidence="8">SpSt-604</strain>
        <strain evidence="7">SpSt-640</strain>
    </source>
</reference>
<dbReference type="AlphaFoldDB" id="A0A172T2B1"/>
<keyword evidence="1" id="KW-0963">Cytoplasm</keyword>
<evidence type="ECO:0000256" key="4">
    <source>
        <dbReference type="ARBA" id="ARBA00022801"/>
    </source>
</evidence>
<sequence length="221" mass="25367">MALIAIDYGKSKCGYAIGSVFVSESGTIKTADLVKKIGRFDTVLFGLPLSMSGNYSTQTFEVIKFALKIKKLGKKVLLLDERVTTKMAKSFEKRDDDRFSAEQLLLEYIQNPDRAVELKEYKVVESQPVSCNFAVFVEVPYDESFSVKEGIGFSKDPYIAYTLFKQGIFVYRVWRDFREATKNLEKVPEFVIMNIENRQVISELDIENLQRLTLFFKVVVK</sequence>
<evidence type="ECO:0000259" key="5">
    <source>
        <dbReference type="SMART" id="SM00732"/>
    </source>
</evidence>
<dbReference type="SUPFAM" id="SSF53098">
    <property type="entry name" value="Ribonuclease H-like"/>
    <property type="match status" value="1"/>
</dbReference>
<keyword evidence="3" id="KW-0540">Nuclease</keyword>
<dbReference type="InterPro" id="IPR037027">
    <property type="entry name" value="YqgF/RNaseH-like_dom_sf"/>
</dbReference>
<reference evidence="6 9" key="1">
    <citation type="submission" date="2014-08" db="EMBL/GenBank/DDBJ databases">
        <title>Fervidobacterium pennivorans DYC genome.</title>
        <authorList>
            <person name="Wushke S."/>
        </authorList>
    </citation>
    <scope>NUCLEOTIDE SEQUENCE [LARGE SCALE GENOMIC DNA]</scope>
    <source>
        <strain evidence="6 9">DYC</strain>
    </source>
</reference>
<evidence type="ECO:0000313" key="6">
    <source>
        <dbReference type="EMBL" id="ANE41127.1"/>
    </source>
</evidence>
<evidence type="ECO:0000256" key="1">
    <source>
        <dbReference type="ARBA" id="ARBA00022490"/>
    </source>
</evidence>
<protein>
    <submittedName>
        <fullName evidence="6 7">Holliday junction resolvase</fullName>
    </submittedName>
</protein>
<organism evidence="6 9">
    <name type="scientific">Fervidobacterium pennivorans</name>
    <dbReference type="NCBI Taxonomy" id="93466"/>
    <lineage>
        <taxon>Bacteria</taxon>
        <taxon>Thermotogati</taxon>
        <taxon>Thermotogota</taxon>
        <taxon>Thermotogae</taxon>
        <taxon>Thermotogales</taxon>
        <taxon>Fervidobacteriaceae</taxon>
        <taxon>Fervidobacterium</taxon>
    </lineage>
</organism>
<dbReference type="Proteomes" id="UP000077096">
    <property type="component" value="Chromosome"/>
</dbReference>
<proteinExistence type="predicted"/>
<evidence type="ECO:0000256" key="3">
    <source>
        <dbReference type="ARBA" id="ARBA00022722"/>
    </source>
</evidence>
<dbReference type="Pfam" id="PF03652">
    <property type="entry name" value="RuvX"/>
    <property type="match status" value="1"/>
</dbReference>
<evidence type="ECO:0000313" key="8">
    <source>
        <dbReference type="EMBL" id="HGU42443.1"/>
    </source>
</evidence>
<dbReference type="GO" id="GO:0004518">
    <property type="term" value="F:nuclease activity"/>
    <property type="evidence" value="ECO:0007669"/>
    <property type="project" value="UniProtKB-KW"/>
</dbReference>
<evidence type="ECO:0000256" key="2">
    <source>
        <dbReference type="ARBA" id="ARBA00022517"/>
    </source>
</evidence>
<dbReference type="EMBL" id="DTBH01000129">
    <property type="protein sequence ID" value="HGQ77432.1"/>
    <property type="molecule type" value="Genomic_DNA"/>
</dbReference>
<accession>A0A172T2B1</accession>
<dbReference type="EMBL" id="CP011393">
    <property type="protein sequence ID" value="ANE41127.1"/>
    <property type="molecule type" value="Genomic_DNA"/>
</dbReference>
<keyword evidence="2" id="KW-0690">Ribosome biogenesis</keyword>
<dbReference type="Gene3D" id="3.30.420.140">
    <property type="entry name" value="YqgF/RNase H-like domain"/>
    <property type="match status" value="1"/>
</dbReference>
<gene>
    <name evidence="7" type="primary">ruvX</name>
    <name evidence="8" type="ORF">ENT72_05985</name>
    <name evidence="7" type="ORF">ENU12_05930</name>
    <name evidence="6" type="ORF">JM64_03325</name>
</gene>
<evidence type="ECO:0000313" key="9">
    <source>
        <dbReference type="Proteomes" id="UP000077096"/>
    </source>
</evidence>
<evidence type="ECO:0000313" key="7">
    <source>
        <dbReference type="EMBL" id="HGQ77432.1"/>
    </source>
</evidence>
<dbReference type="SMART" id="SM00732">
    <property type="entry name" value="YqgFc"/>
    <property type="match status" value="1"/>
</dbReference>
<dbReference type="InterPro" id="IPR006641">
    <property type="entry name" value="YqgF/RNaseH-like_dom"/>
</dbReference>
<feature type="domain" description="YqgF/RNase H-like" evidence="5">
    <location>
        <begin position="1"/>
        <end position="88"/>
    </location>
</feature>
<dbReference type="PATRIC" id="fig|93466.3.peg.720"/>
<dbReference type="OrthoDB" id="44843at2"/>
<dbReference type="GO" id="GO:0016787">
    <property type="term" value="F:hydrolase activity"/>
    <property type="evidence" value="ECO:0007669"/>
    <property type="project" value="UniProtKB-KW"/>
</dbReference>